<dbReference type="AlphaFoldDB" id="A0A1F7Y3S8"/>
<dbReference type="InterPro" id="IPR011009">
    <property type="entry name" value="Kinase-like_dom_sf"/>
</dbReference>
<gene>
    <name evidence="3" type="ORF">A2714_04615</name>
</gene>
<dbReference type="SUPFAM" id="SSF56112">
    <property type="entry name" value="Protein kinase-like (PK-like)"/>
    <property type="match status" value="1"/>
</dbReference>
<evidence type="ECO:0000313" key="3">
    <source>
        <dbReference type="EMBL" id="OGM21912.1"/>
    </source>
</evidence>
<accession>A0A1F7Y3S8</accession>
<protein>
    <recommendedName>
        <fullName evidence="2">Aminoglycoside phosphotransferase domain-containing protein</fullName>
    </recommendedName>
</protein>
<dbReference type="InterPro" id="IPR050249">
    <property type="entry name" value="Pseudomonas-type_ThrB"/>
</dbReference>
<evidence type="ECO:0000313" key="4">
    <source>
        <dbReference type="Proteomes" id="UP000178419"/>
    </source>
</evidence>
<feature type="domain" description="Aminoglycoside phosphotransferase" evidence="2">
    <location>
        <begin position="158"/>
        <end position="211"/>
    </location>
</feature>
<comment type="similarity">
    <text evidence="1">Belongs to the pseudomonas-type ThrB family.</text>
</comment>
<comment type="caution">
    <text evidence="3">The sequence shown here is derived from an EMBL/GenBank/DDBJ whole genome shotgun (WGS) entry which is preliminary data.</text>
</comment>
<evidence type="ECO:0000259" key="2">
    <source>
        <dbReference type="Pfam" id="PF01636"/>
    </source>
</evidence>
<evidence type="ECO:0000256" key="1">
    <source>
        <dbReference type="ARBA" id="ARBA00038240"/>
    </source>
</evidence>
<dbReference type="InterPro" id="IPR002575">
    <property type="entry name" value="Aminoglycoside_PTrfase"/>
</dbReference>
<dbReference type="Proteomes" id="UP000178419">
    <property type="component" value="Unassembled WGS sequence"/>
</dbReference>
<organism evidence="3 4">
    <name type="scientific">Candidatus Woesebacteria bacterium RIFCSPHIGHO2_01_FULL_38_9</name>
    <dbReference type="NCBI Taxonomy" id="1802492"/>
    <lineage>
        <taxon>Bacteria</taxon>
        <taxon>Candidatus Woeseibacteriota</taxon>
    </lineage>
</organism>
<reference evidence="3 4" key="1">
    <citation type="journal article" date="2016" name="Nat. Commun.">
        <title>Thousands of microbial genomes shed light on interconnected biogeochemical processes in an aquifer system.</title>
        <authorList>
            <person name="Anantharaman K."/>
            <person name="Brown C.T."/>
            <person name="Hug L.A."/>
            <person name="Sharon I."/>
            <person name="Castelle C.J."/>
            <person name="Probst A.J."/>
            <person name="Thomas B.C."/>
            <person name="Singh A."/>
            <person name="Wilkins M.J."/>
            <person name="Karaoz U."/>
            <person name="Brodie E.L."/>
            <person name="Williams K.H."/>
            <person name="Hubbard S.S."/>
            <person name="Banfield J.F."/>
        </authorList>
    </citation>
    <scope>NUCLEOTIDE SEQUENCE [LARGE SCALE GENOMIC DNA]</scope>
</reference>
<sequence>MKANISSEVDSIPEIISFFGLSAPLTIYPIGDGVANHNYAVRTVQGEFVVKFLVAQSVESIENDIAIQKQLNEAGISTPEYLQSEQDMYIFNAHNLIAVVSQKIDGVIPREVNIKLANDFGRKLATFHENVVQLPHPNKKGLMNPAVSGINSSIFSLSLPKGIIHGDFHLGNVLVDQVSQDQIVAVLDFEEAGENLFVVDLAVTVMGVCSSTDGYAVDIDLIQKVIKGYNSTRNLSDLEKTHFTEAVRYSAETWIKWFKENNYEKYAEKHKKRLESFTELVSMQSLFIIN</sequence>
<dbReference type="Gene3D" id="3.30.200.20">
    <property type="entry name" value="Phosphorylase Kinase, domain 1"/>
    <property type="match status" value="1"/>
</dbReference>
<dbReference type="PANTHER" id="PTHR21064">
    <property type="entry name" value="AMINOGLYCOSIDE PHOSPHOTRANSFERASE DOMAIN-CONTAINING PROTEIN-RELATED"/>
    <property type="match status" value="1"/>
</dbReference>
<dbReference type="Gene3D" id="3.90.1200.10">
    <property type="match status" value="1"/>
</dbReference>
<dbReference type="PANTHER" id="PTHR21064:SF6">
    <property type="entry name" value="AMINOGLYCOSIDE PHOSPHOTRANSFERASE DOMAIN-CONTAINING PROTEIN"/>
    <property type="match status" value="1"/>
</dbReference>
<dbReference type="Pfam" id="PF01636">
    <property type="entry name" value="APH"/>
    <property type="match status" value="2"/>
</dbReference>
<dbReference type="GO" id="GO:0019202">
    <property type="term" value="F:amino acid kinase activity"/>
    <property type="evidence" value="ECO:0007669"/>
    <property type="project" value="TreeGrafter"/>
</dbReference>
<proteinExistence type="inferred from homology"/>
<dbReference type="EMBL" id="MGGE01000001">
    <property type="protein sequence ID" value="OGM21912.1"/>
    <property type="molecule type" value="Genomic_DNA"/>
</dbReference>
<name>A0A1F7Y3S8_9BACT</name>
<feature type="domain" description="Aminoglycoside phosphotransferase" evidence="2">
    <location>
        <begin position="28"/>
        <end position="130"/>
    </location>
</feature>